<evidence type="ECO:0000256" key="4">
    <source>
        <dbReference type="ARBA" id="ARBA00023211"/>
    </source>
</evidence>
<organism evidence="9">
    <name type="scientific">Candidatus Fermentithermobacillus carboniphilus</name>
    <dbReference type="NCBI Taxonomy" id="3085328"/>
    <lineage>
        <taxon>Bacteria</taxon>
        <taxon>Bacillati</taxon>
        <taxon>Bacillota</taxon>
        <taxon>Candidatus Fermentithermobacillia</taxon>
        <taxon>Candidatus Fermentithermobacillales</taxon>
        <taxon>Candidatus Fermentithermobacillaceae</taxon>
        <taxon>Candidatus Fermentithermobacillus</taxon>
    </lineage>
</organism>
<dbReference type="PANTHER" id="PTHR21110:SF0">
    <property type="entry name" value="PHOSPHOPENTOMUTASE"/>
    <property type="match status" value="1"/>
</dbReference>
<evidence type="ECO:0000256" key="1">
    <source>
        <dbReference type="ARBA" id="ARBA00010373"/>
    </source>
</evidence>
<accession>A0AAT9LG55</accession>
<dbReference type="SUPFAM" id="SSF53649">
    <property type="entry name" value="Alkaline phosphatase-like"/>
    <property type="match status" value="1"/>
</dbReference>
<name>A0AAT9LG55_9FIRM</name>
<dbReference type="EC" id="5.4.2.7" evidence="6 7"/>
<dbReference type="GO" id="GO:0005829">
    <property type="term" value="C:cytosol"/>
    <property type="evidence" value="ECO:0007669"/>
    <property type="project" value="TreeGrafter"/>
</dbReference>
<dbReference type="GO" id="GO:0008973">
    <property type="term" value="F:phosphopentomutase activity"/>
    <property type="evidence" value="ECO:0007669"/>
    <property type="project" value="UniProtKB-UniRule"/>
</dbReference>
<gene>
    <name evidence="6" type="primary">deoB</name>
    <name evidence="9" type="ORF">IMF26_02895</name>
</gene>
<keyword evidence="4 6" id="KW-0464">Manganese</keyword>
<dbReference type="GO" id="GO:0043094">
    <property type="term" value="P:metabolic compound salvage"/>
    <property type="evidence" value="ECO:0007669"/>
    <property type="project" value="UniProtKB-UniRule"/>
</dbReference>
<comment type="catalytic activity">
    <reaction evidence="6">
        <text>2-deoxy-alpha-D-ribose 1-phosphate = 2-deoxy-D-ribose 5-phosphate</text>
        <dbReference type="Rhea" id="RHEA:27658"/>
        <dbReference type="ChEBI" id="CHEBI:57259"/>
        <dbReference type="ChEBI" id="CHEBI:62877"/>
        <dbReference type="EC" id="5.4.2.7"/>
    </reaction>
</comment>
<feature type="domain" description="Metalloenzyme" evidence="8">
    <location>
        <begin position="12"/>
        <end position="393"/>
    </location>
</feature>
<dbReference type="KEGG" id="fcz:IMF26_02895"/>
<dbReference type="EMBL" id="CP062796">
    <property type="protein sequence ID" value="QUL99557.1"/>
    <property type="molecule type" value="Genomic_DNA"/>
</dbReference>
<dbReference type="GO" id="GO:0000287">
    <property type="term" value="F:magnesium ion binding"/>
    <property type="evidence" value="ECO:0007669"/>
    <property type="project" value="UniProtKB-UniRule"/>
</dbReference>
<comment type="function">
    <text evidence="6">Isomerase that catalyzes the conversion of deoxy-ribose 1-phosphate (dRib-1-P) and ribose 1-phosphate (Rib-1-P) to deoxy-ribose 5-phosphate (dRib-5-P) and ribose 5-phosphate (Rib-5-P), respectively.</text>
</comment>
<dbReference type="InterPro" id="IPR024052">
    <property type="entry name" value="Phosphopentomutase_DeoB_cap_sf"/>
</dbReference>
<comment type="similarity">
    <text evidence="1 6">Belongs to the phosphopentomutase family.</text>
</comment>
<dbReference type="NCBIfam" id="NF003766">
    <property type="entry name" value="PRK05362.1"/>
    <property type="match status" value="1"/>
</dbReference>
<keyword evidence="3 6" id="KW-0479">Metal-binding</keyword>
<dbReference type="GO" id="GO:0006018">
    <property type="term" value="P:2-deoxyribose 1-phosphate catabolic process"/>
    <property type="evidence" value="ECO:0007669"/>
    <property type="project" value="UniProtKB-UniRule"/>
</dbReference>
<evidence type="ECO:0000256" key="2">
    <source>
        <dbReference type="ARBA" id="ARBA00022490"/>
    </source>
</evidence>
<feature type="binding site" evidence="6">
    <location>
        <position position="300"/>
    </location>
    <ligand>
        <name>Mn(2+)</name>
        <dbReference type="ChEBI" id="CHEBI:29035"/>
        <label>2</label>
    </ligand>
</feature>
<dbReference type="InterPro" id="IPR017850">
    <property type="entry name" value="Alkaline_phosphatase_core_sf"/>
</dbReference>
<feature type="binding site" evidence="6">
    <location>
        <position position="305"/>
    </location>
    <ligand>
        <name>Mn(2+)</name>
        <dbReference type="ChEBI" id="CHEBI:29035"/>
        <label>2</label>
    </ligand>
</feature>
<evidence type="ECO:0000256" key="6">
    <source>
        <dbReference type="HAMAP-Rule" id="MF_00740"/>
    </source>
</evidence>
<evidence type="ECO:0000256" key="5">
    <source>
        <dbReference type="ARBA" id="ARBA00023235"/>
    </source>
</evidence>
<comment type="subcellular location">
    <subcellularLocation>
        <location evidence="6">Cytoplasm</location>
    </subcellularLocation>
</comment>
<evidence type="ECO:0000256" key="7">
    <source>
        <dbReference type="NCBIfam" id="TIGR01696"/>
    </source>
</evidence>
<dbReference type="GO" id="GO:0009117">
    <property type="term" value="P:nucleotide metabolic process"/>
    <property type="evidence" value="ECO:0007669"/>
    <property type="project" value="UniProtKB-UniRule"/>
</dbReference>
<dbReference type="Gene3D" id="3.30.70.1250">
    <property type="entry name" value="Phosphopentomutase"/>
    <property type="match status" value="1"/>
</dbReference>
<comment type="pathway">
    <text evidence="6">Carbohydrate degradation; 2-deoxy-D-ribose 1-phosphate degradation; D-glyceraldehyde 3-phosphate and acetaldehyde from 2-deoxy-alpha-D-ribose 1-phosphate: step 1/2.</text>
</comment>
<reference evidence="9" key="2">
    <citation type="journal article" date="2023" name="Biology">
        <title>Prokaryotic Life Associated with Coal-Fire Gas Vents Revealed by Metagenomics.</title>
        <authorList>
            <person name="Kadnikov V.V."/>
            <person name="Mardanov A.V."/>
            <person name="Beletsky A.V."/>
            <person name="Karnachuk O.V."/>
            <person name="Ravin N.V."/>
        </authorList>
    </citation>
    <scope>NUCLEOTIDE SEQUENCE</scope>
    <source>
        <strain evidence="9">Bu02</strain>
    </source>
</reference>
<protein>
    <recommendedName>
        <fullName evidence="6 7">Phosphopentomutase</fullName>
        <ecNumber evidence="6 7">5.4.2.7</ecNumber>
    </recommendedName>
    <alternativeName>
        <fullName evidence="6">Phosphodeoxyribomutase</fullName>
    </alternativeName>
</protein>
<dbReference type="FunFam" id="3.30.70.1250:FF:000001">
    <property type="entry name" value="Phosphopentomutase"/>
    <property type="match status" value="1"/>
</dbReference>
<feature type="binding site" evidence="6">
    <location>
        <position position="353"/>
    </location>
    <ligand>
        <name>Mn(2+)</name>
        <dbReference type="ChEBI" id="CHEBI:29035"/>
        <label>2</label>
    </ligand>
</feature>
<dbReference type="PIRSF" id="PIRSF001491">
    <property type="entry name" value="Ppentomutase"/>
    <property type="match status" value="1"/>
</dbReference>
<dbReference type="CDD" id="cd16009">
    <property type="entry name" value="PPM"/>
    <property type="match status" value="1"/>
</dbReference>
<dbReference type="Pfam" id="PF01676">
    <property type="entry name" value="Metalloenzyme"/>
    <property type="match status" value="1"/>
</dbReference>
<dbReference type="Gene3D" id="3.40.720.10">
    <property type="entry name" value="Alkaline Phosphatase, subunit A"/>
    <property type="match status" value="1"/>
</dbReference>
<feature type="binding site" evidence="6">
    <location>
        <position position="341"/>
    </location>
    <ligand>
        <name>Mn(2+)</name>
        <dbReference type="ChEBI" id="CHEBI:29035"/>
        <label>1</label>
    </ligand>
</feature>
<keyword evidence="5 6" id="KW-0413">Isomerase</keyword>
<reference evidence="9" key="1">
    <citation type="submission" date="2020-10" db="EMBL/GenBank/DDBJ databases">
        <authorList>
            <person name="Kadnikov V."/>
            <person name="Beletsky A.V."/>
            <person name="Mardanov A.V."/>
            <person name="Karnachuk O.V."/>
            <person name="Ravin N.V."/>
        </authorList>
    </citation>
    <scope>NUCLEOTIDE SEQUENCE</scope>
    <source>
        <strain evidence="9">Bu02</strain>
    </source>
</reference>
<comment type="catalytic activity">
    <reaction evidence="6">
        <text>alpha-D-ribose 1-phosphate = D-ribose 5-phosphate</text>
        <dbReference type="Rhea" id="RHEA:18793"/>
        <dbReference type="ChEBI" id="CHEBI:57720"/>
        <dbReference type="ChEBI" id="CHEBI:78346"/>
        <dbReference type="EC" id="5.4.2.7"/>
    </reaction>
</comment>
<feature type="binding site" evidence="6">
    <location>
        <position position="19"/>
    </location>
    <ligand>
        <name>Mn(2+)</name>
        <dbReference type="ChEBI" id="CHEBI:29035"/>
        <label>1</label>
    </ligand>
</feature>
<dbReference type="NCBIfam" id="TIGR01696">
    <property type="entry name" value="deoB"/>
    <property type="match status" value="1"/>
</dbReference>
<proteinExistence type="inferred from homology"/>
<dbReference type="HAMAP" id="MF_00740">
    <property type="entry name" value="Phosphopentomut"/>
    <property type="match status" value="1"/>
</dbReference>
<dbReference type="GO" id="GO:0030145">
    <property type="term" value="F:manganese ion binding"/>
    <property type="evidence" value="ECO:0007669"/>
    <property type="project" value="UniProtKB-UniRule"/>
</dbReference>
<keyword evidence="2 6" id="KW-0963">Cytoplasm</keyword>
<evidence type="ECO:0000259" key="8">
    <source>
        <dbReference type="Pfam" id="PF01676"/>
    </source>
</evidence>
<evidence type="ECO:0000256" key="3">
    <source>
        <dbReference type="ARBA" id="ARBA00022723"/>
    </source>
</evidence>
<dbReference type="InterPro" id="IPR010045">
    <property type="entry name" value="DeoB"/>
</dbReference>
<feature type="binding site" evidence="6">
    <location>
        <position position="342"/>
    </location>
    <ligand>
        <name>Mn(2+)</name>
        <dbReference type="ChEBI" id="CHEBI:29035"/>
        <label>1</label>
    </ligand>
</feature>
<dbReference type="InterPro" id="IPR006124">
    <property type="entry name" value="Metalloenzyme"/>
</dbReference>
<dbReference type="SUPFAM" id="SSF143856">
    <property type="entry name" value="DeoB insert domain-like"/>
    <property type="match status" value="1"/>
</dbReference>
<sequence>MELETDSCIVRRVILIVLDSVGIGAMPDAASYGDEGSDTLGNLARALGTLPLPNLASLGLGNLDDIPGTPPQKPLGACGKMGLLSPGKDTMTGHWEMAGIILEKPFRTYPDGFPPHVIQAFESRIGRPVLGNKPASGTEIIKELGEKHIRTGFPIVYTSADSVFQIACHEEVVPIETLYRWCEIARSILVGDDLVARVIARPFIGEPGNFTRTGNRKDFSLPPVRPTLLDYAKKSGVHVTAVGKIEDIFSGRGIDEAIHTVNNSQGIEVIKSLLMSPAAKVSGAGEGPRHLVFANLVDFDMLYGHRNDVQGYARALLEFDSSLPAIFSLLRPDDVLVVTADHGCDPVTPSTDHSREYVPLMIYGEPIKEGIMLGTRESLSDLGATVAELLGIEYRGAGKSFARQILKRTQPG</sequence>
<dbReference type="PANTHER" id="PTHR21110">
    <property type="entry name" value="PHOSPHOPENTOMUTASE"/>
    <property type="match status" value="1"/>
</dbReference>
<comment type="cofactor">
    <cofactor evidence="6">
        <name>Mn(2+)</name>
        <dbReference type="ChEBI" id="CHEBI:29035"/>
    </cofactor>
    <text evidence="6">Binds 2 manganese ions.</text>
</comment>
<evidence type="ECO:0000313" key="9">
    <source>
        <dbReference type="EMBL" id="QUL99557.1"/>
    </source>
</evidence>
<dbReference type="AlphaFoldDB" id="A0AAT9LG55"/>